<evidence type="ECO:0000256" key="1">
    <source>
        <dbReference type="ARBA" id="ARBA00009995"/>
    </source>
</evidence>
<dbReference type="InterPro" id="IPR006326">
    <property type="entry name" value="UDPGT_MGT-like"/>
</dbReference>
<evidence type="ECO:0000313" key="4">
    <source>
        <dbReference type="EMBL" id="GAA2793796.1"/>
    </source>
</evidence>
<dbReference type="Proteomes" id="UP001500979">
    <property type="component" value="Unassembled WGS sequence"/>
</dbReference>
<dbReference type="InterPro" id="IPR002213">
    <property type="entry name" value="UDP_glucos_trans"/>
</dbReference>
<dbReference type="Pfam" id="PF06722">
    <property type="entry name" value="EryCIII-like_C"/>
    <property type="match status" value="1"/>
</dbReference>
<name>A0ABN3VD79_9PSEU</name>
<sequence>MKKHFAFVCIPATGHINPTLPLVEELLRRGHRVTYASRAKDLGDLADSGAEILDLPFDDIPVPPASGSMSTEAIRTMFEFMLDSTRRALPILTEHFRRETPDAVCYDFMSLMGRIAAEHLDLPQVALHPSFASNDEFSLQAQAAPADIDMSVFAGFNEQFAELAAEYGSTTTPEVVNGVAADLNLSFVSRSFQLAGETFDDRFRFLGPLLGRRAEQTWQPRDPGKPLLFISLGTAFNHRADFYRMCLRAFADSPWHVAMSIGRHVDVADLGPIPANFDVRESFPQPAVLRRADAFLSHTGMNSTMEALYFGVPVVAVPQMPEQALNAGRLEELGLGRKLVTEEVTAELLRSAVDEVAHDEGIRARLADMKAELRRCGGAPAGADALENYLA</sequence>
<keyword evidence="2" id="KW-0808">Transferase</keyword>
<accession>A0ABN3VD79</accession>
<dbReference type="NCBIfam" id="TIGR01426">
    <property type="entry name" value="MGT"/>
    <property type="match status" value="1"/>
</dbReference>
<dbReference type="Gene3D" id="3.40.50.2000">
    <property type="entry name" value="Glycogen Phosphorylase B"/>
    <property type="match status" value="2"/>
</dbReference>
<organism evidence="4 5">
    <name type="scientific">Saccharopolyspora taberi</name>
    <dbReference type="NCBI Taxonomy" id="60895"/>
    <lineage>
        <taxon>Bacteria</taxon>
        <taxon>Bacillati</taxon>
        <taxon>Actinomycetota</taxon>
        <taxon>Actinomycetes</taxon>
        <taxon>Pseudonocardiales</taxon>
        <taxon>Pseudonocardiaceae</taxon>
        <taxon>Saccharopolyspora</taxon>
    </lineage>
</organism>
<feature type="domain" description="Erythromycin biosynthesis protein CIII-like C-terminal" evidence="3">
    <location>
        <begin position="268"/>
        <end position="372"/>
    </location>
</feature>
<proteinExistence type="inferred from homology"/>
<comment type="caution">
    <text evidence="4">The sequence shown here is derived from an EMBL/GenBank/DDBJ whole genome shotgun (WGS) entry which is preliminary data.</text>
</comment>
<gene>
    <name evidence="4" type="ORF">GCM10010470_30850</name>
</gene>
<dbReference type="InterPro" id="IPR010610">
    <property type="entry name" value="EryCIII-like_C"/>
</dbReference>
<dbReference type="CDD" id="cd03784">
    <property type="entry name" value="GT1_Gtf-like"/>
    <property type="match status" value="1"/>
</dbReference>
<evidence type="ECO:0000256" key="2">
    <source>
        <dbReference type="ARBA" id="ARBA00022679"/>
    </source>
</evidence>
<reference evidence="4 5" key="1">
    <citation type="journal article" date="2019" name="Int. J. Syst. Evol. Microbiol.">
        <title>The Global Catalogue of Microorganisms (GCM) 10K type strain sequencing project: providing services to taxonomists for standard genome sequencing and annotation.</title>
        <authorList>
            <consortium name="The Broad Institute Genomics Platform"/>
            <consortium name="The Broad Institute Genome Sequencing Center for Infectious Disease"/>
            <person name="Wu L."/>
            <person name="Ma J."/>
        </authorList>
    </citation>
    <scope>NUCLEOTIDE SEQUENCE [LARGE SCALE GENOMIC DNA]</scope>
    <source>
        <strain evidence="4 5">JCM 9383</strain>
    </source>
</reference>
<protein>
    <submittedName>
        <fullName evidence="4">Glycosyltransferase</fullName>
    </submittedName>
</protein>
<dbReference type="EMBL" id="BAAAUX010000014">
    <property type="protein sequence ID" value="GAA2793796.1"/>
    <property type="molecule type" value="Genomic_DNA"/>
</dbReference>
<dbReference type="PANTHER" id="PTHR21015:SF22">
    <property type="entry name" value="GLYCOSYLTRANSFERASE"/>
    <property type="match status" value="1"/>
</dbReference>
<comment type="similarity">
    <text evidence="1">Belongs to the UDP-glycosyltransferase family.</text>
</comment>
<evidence type="ECO:0000313" key="5">
    <source>
        <dbReference type="Proteomes" id="UP001500979"/>
    </source>
</evidence>
<dbReference type="RefSeq" id="WP_344680357.1">
    <property type="nucleotide sequence ID" value="NZ_BAAAUX010000014.1"/>
</dbReference>
<evidence type="ECO:0000259" key="3">
    <source>
        <dbReference type="Pfam" id="PF06722"/>
    </source>
</evidence>
<keyword evidence="5" id="KW-1185">Reference proteome</keyword>
<dbReference type="PANTHER" id="PTHR21015">
    <property type="entry name" value="UDP-N-ACETYLGLUCOSAMINE--N-ACETYLMURAMYL-(PENTAPEPTIDE) PYROPHOSPHORYL-UNDECAPRENOL N-ACETYLGLUCOSAMINE TRANSFERASE 1"/>
    <property type="match status" value="1"/>
</dbReference>
<dbReference type="SUPFAM" id="SSF53756">
    <property type="entry name" value="UDP-Glycosyltransferase/glycogen phosphorylase"/>
    <property type="match status" value="1"/>
</dbReference>